<feature type="coiled-coil region" evidence="1">
    <location>
        <begin position="405"/>
        <end position="450"/>
    </location>
</feature>
<keyword evidence="1" id="KW-0175">Coiled coil</keyword>
<name>K1Z5Y1_9BACT</name>
<evidence type="ECO:0008006" key="3">
    <source>
        <dbReference type="Google" id="ProtNLM"/>
    </source>
</evidence>
<organism evidence="2">
    <name type="scientific">uncultured bacterium</name>
    <name type="common">gcode 4</name>
    <dbReference type="NCBI Taxonomy" id="1234023"/>
    <lineage>
        <taxon>Bacteria</taxon>
        <taxon>environmental samples</taxon>
    </lineage>
</organism>
<dbReference type="EMBL" id="AMFJ01028809">
    <property type="protein sequence ID" value="EKD44606.1"/>
    <property type="molecule type" value="Genomic_DNA"/>
</dbReference>
<reference evidence="2" key="1">
    <citation type="journal article" date="2012" name="Science">
        <title>Fermentation, hydrogen, and sulfur metabolism in multiple uncultivated bacterial phyla.</title>
        <authorList>
            <person name="Wrighton K.C."/>
            <person name="Thomas B.C."/>
            <person name="Sharon I."/>
            <person name="Miller C.S."/>
            <person name="Castelle C.J."/>
            <person name="VerBerkmoes N.C."/>
            <person name="Wilkins M.J."/>
            <person name="Hettich R.L."/>
            <person name="Lipton M.S."/>
            <person name="Williams K.H."/>
            <person name="Long P.E."/>
            <person name="Banfield J.F."/>
        </authorList>
    </citation>
    <scope>NUCLEOTIDE SEQUENCE [LARGE SCALE GENOMIC DNA]</scope>
</reference>
<protein>
    <recommendedName>
        <fullName evidence="3">ParB/Sulfiredoxin domain-containing protein</fullName>
    </recommendedName>
</protein>
<gene>
    <name evidence="2" type="ORF">ACD_71C00078G0001</name>
</gene>
<sequence>MTQISTYKVREIIDDFAKEIANKRRQTAKPTKAIVDFRNERSSNYERDVWEVPTTLLRFRKDNGRIASDVLSFEKNFRPLSEIDEEDQRELSKFLLNKDLQKTEELKNSLIHGGQREPAIITCDGFLINGNRRKLALEELQKQFPGEEKYKYMKVVILPGQGDEGGSPTLKEIEQIENRYQLQSDGKAEYYNFDRALSIRRKIESDIPLEEQLRDDPNFVNLSSREFKKEMKRIEDEYLGPLECVDRYLNMLDRDGLYDTVSRGRDDHEGRWQAFIDYHNYVHQKLSDERKRVEIGIEEDEVGQIEDAAFKIIRKREIPTFGKVHEIMRSFPKWISNEDIKKEIIKISEISDNLPTDQTVDRDGKELDPKIIDRIWGGEHETEITKHLRSARDHYEYSHIAETPITLLEDALKKLNHEKMDLRSIHMSDNAKAREMIVGIRERIKDIEHEFYDIQKSIKRGFDKS</sequence>
<proteinExistence type="predicted"/>
<evidence type="ECO:0000256" key="1">
    <source>
        <dbReference type="SAM" id="Coils"/>
    </source>
</evidence>
<dbReference type="AlphaFoldDB" id="K1Z5Y1"/>
<evidence type="ECO:0000313" key="2">
    <source>
        <dbReference type="EMBL" id="EKD44606.1"/>
    </source>
</evidence>
<comment type="caution">
    <text evidence="2">The sequence shown here is derived from an EMBL/GenBank/DDBJ whole genome shotgun (WGS) entry which is preliminary data.</text>
</comment>
<accession>K1Z5Y1</accession>